<accession>A0A037ZNH1</accession>
<evidence type="ECO:0000256" key="1">
    <source>
        <dbReference type="ARBA" id="ARBA00008834"/>
    </source>
</evidence>
<dbReference type="Proteomes" id="UP000026249">
    <property type="component" value="Unassembled WGS sequence"/>
</dbReference>
<reference evidence="5 6" key="1">
    <citation type="submission" date="2014-03" db="EMBL/GenBank/DDBJ databases">
        <title>Draft Genome Sequence of Actibacterium mucosum KCTC 23349, a Marine Alphaproteobacterium with Complex Ionic Requirements Isolated from Mediterranean Seawater at Malvarrosa Beach, Valencia, Spain.</title>
        <authorList>
            <person name="Arahal D.R."/>
            <person name="Shao Z."/>
            <person name="Lai Q."/>
            <person name="Pujalte M.J."/>
        </authorList>
    </citation>
    <scope>NUCLEOTIDE SEQUENCE [LARGE SCALE GENOMIC DNA]</scope>
    <source>
        <strain evidence="5 6">KCTC 23349</strain>
    </source>
</reference>
<dbReference type="GO" id="GO:0004650">
    <property type="term" value="F:polygalacturonase activity"/>
    <property type="evidence" value="ECO:0007669"/>
    <property type="project" value="InterPro"/>
</dbReference>
<dbReference type="InterPro" id="IPR011050">
    <property type="entry name" value="Pectin_lyase_fold/virulence"/>
</dbReference>
<dbReference type="EMBL" id="JFKE01000001">
    <property type="protein sequence ID" value="KAJ57088.1"/>
    <property type="molecule type" value="Genomic_DNA"/>
</dbReference>
<dbReference type="RefSeq" id="WP_035255310.1">
    <property type="nucleotide sequence ID" value="NZ_JFKE01000001.1"/>
</dbReference>
<keyword evidence="6" id="KW-1185">Reference proteome</keyword>
<gene>
    <name evidence="5" type="ORF">ACMU_00935</name>
</gene>
<evidence type="ECO:0000256" key="4">
    <source>
        <dbReference type="RuleBase" id="RU361169"/>
    </source>
</evidence>
<evidence type="ECO:0000256" key="3">
    <source>
        <dbReference type="ARBA" id="ARBA00023295"/>
    </source>
</evidence>
<evidence type="ECO:0000256" key="2">
    <source>
        <dbReference type="ARBA" id="ARBA00022801"/>
    </source>
</evidence>
<dbReference type="STRING" id="1454373.ACMU_00935"/>
<dbReference type="PANTHER" id="PTHR31339">
    <property type="entry name" value="PECTIN LYASE-RELATED"/>
    <property type="match status" value="1"/>
</dbReference>
<evidence type="ECO:0000313" key="5">
    <source>
        <dbReference type="EMBL" id="KAJ57088.1"/>
    </source>
</evidence>
<dbReference type="GO" id="GO:0005975">
    <property type="term" value="P:carbohydrate metabolic process"/>
    <property type="evidence" value="ECO:0007669"/>
    <property type="project" value="InterPro"/>
</dbReference>
<comment type="similarity">
    <text evidence="1 4">Belongs to the glycosyl hydrolase 28 family.</text>
</comment>
<name>A0A037ZNH1_9RHOB</name>
<evidence type="ECO:0000313" key="6">
    <source>
        <dbReference type="Proteomes" id="UP000026249"/>
    </source>
</evidence>
<dbReference type="Pfam" id="PF00295">
    <property type="entry name" value="Glyco_hydro_28"/>
    <property type="match status" value="1"/>
</dbReference>
<keyword evidence="2 4" id="KW-0378">Hydrolase</keyword>
<dbReference type="AlphaFoldDB" id="A0A037ZNH1"/>
<proteinExistence type="inferred from homology"/>
<comment type="caution">
    <text evidence="5">The sequence shown here is derived from an EMBL/GenBank/DDBJ whole genome shotgun (WGS) entry which is preliminary data.</text>
</comment>
<protein>
    <submittedName>
        <fullName evidence="5">Polygalacturonase</fullName>
    </submittedName>
</protein>
<dbReference type="InterPro" id="IPR000743">
    <property type="entry name" value="Glyco_hydro_28"/>
</dbReference>
<dbReference type="PANTHER" id="PTHR31339:SF0">
    <property type="entry name" value="PECTIN LYASE-LIKE SUPERFAMILY PROTEIN"/>
    <property type="match status" value="1"/>
</dbReference>
<dbReference type="OrthoDB" id="9795222at2"/>
<dbReference type="Gene3D" id="2.160.20.10">
    <property type="entry name" value="Single-stranded right-handed beta-helix, Pectin lyase-like"/>
    <property type="match status" value="1"/>
</dbReference>
<dbReference type="InterPro" id="IPR012334">
    <property type="entry name" value="Pectin_lyas_fold"/>
</dbReference>
<sequence>MSHVLVAAPQDGQNITAALQSAINTLAAEGGGRVELPRGEWVAGAVRLESGIDLHVPRGTTLTCSDDYDDFINGTVSVMAEDSDRGFIVARDAKDISVTGHGTIHGQGPKWLSREGLFDGVKWAKFNRPRMVVFEACQNITIRDVTFSEAPMWTVHLVACDMIRVTDITILNDLLMPNTDGVNFDSCRDAFMTGCRIVAADDSVCVKTCAKMDAALNGPAERIHVSNCHFTSRSCSVKIGTETHFDVRDVVFTGLTITDTNRAFGIFARDGGLIERIRFANSTVDCSQAPHTYWGSGEPITINALARVSGEAPSIVRDVAVAGITGRCEGAIVVHGDPEQLIENVHISAVNLRQEQGAFAHELFLDLRPVPQDVNELDDPELGRRNCFVRRPDGGIFGMDPYPDGLPGIHVRHALNVEIENVQISRPSPLPEGWSPQVSDKG</sequence>
<organism evidence="5 6">
    <name type="scientific">Actibacterium mucosum KCTC 23349</name>
    <dbReference type="NCBI Taxonomy" id="1454373"/>
    <lineage>
        <taxon>Bacteria</taxon>
        <taxon>Pseudomonadati</taxon>
        <taxon>Pseudomonadota</taxon>
        <taxon>Alphaproteobacteria</taxon>
        <taxon>Rhodobacterales</taxon>
        <taxon>Roseobacteraceae</taxon>
        <taxon>Actibacterium</taxon>
    </lineage>
</organism>
<dbReference type="InterPro" id="IPR051801">
    <property type="entry name" value="GH28_Enzymes"/>
</dbReference>
<dbReference type="SUPFAM" id="SSF51126">
    <property type="entry name" value="Pectin lyase-like"/>
    <property type="match status" value="1"/>
</dbReference>
<keyword evidence="3 4" id="KW-0326">Glycosidase</keyword>